<sequence length="171" mass="19702">MGFVFYADFAIDPHRIDSIGQSKKQQQQPRFLMKMVLHLTLFLLSDNYCRSISSVLAQCTKKIANILNCRFLSRVFVHSRLASLTCRACRNSYYAILDLVEWKMPNNRHKQMNSSALNQIDQLQALRPTPSVKKMKNTGTSHHKSNALTLNCPRNISLDHKPWSQAHCKIK</sequence>
<evidence type="ECO:0000313" key="2">
    <source>
        <dbReference type="Proteomes" id="UP001627154"/>
    </source>
</evidence>
<evidence type="ECO:0000313" key="1">
    <source>
        <dbReference type="EMBL" id="KAL3401840.1"/>
    </source>
</evidence>
<name>A0ABD2X9X9_9HYME</name>
<comment type="caution">
    <text evidence="1">The sequence shown here is derived from an EMBL/GenBank/DDBJ whole genome shotgun (WGS) entry which is preliminary data.</text>
</comment>
<dbReference type="Proteomes" id="UP001627154">
    <property type="component" value="Unassembled WGS sequence"/>
</dbReference>
<dbReference type="AlphaFoldDB" id="A0ABD2X9X9"/>
<protein>
    <submittedName>
        <fullName evidence="1">Uncharacterized protein</fullName>
    </submittedName>
</protein>
<organism evidence="1 2">
    <name type="scientific">Trichogramma kaykai</name>
    <dbReference type="NCBI Taxonomy" id="54128"/>
    <lineage>
        <taxon>Eukaryota</taxon>
        <taxon>Metazoa</taxon>
        <taxon>Ecdysozoa</taxon>
        <taxon>Arthropoda</taxon>
        <taxon>Hexapoda</taxon>
        <taxon>Insecta</taxon>
        <taxon>Pterygota</taxon>
        <taxon>Neoptera</taxon>
        <taxon>Endopterygota</taxon>
        <taxon>Hymenoptera</taxon>
        <taxon>Apocrita</taxon>
        <taxon>Proctotrupomorpha</taxon>
        <taxon>Chalcidoidea</taxon>
        <taxon>Trichogrammatidae</taxon>
        <taxon>Trichogramma</taxon>
    </lineage>
</organism>
<proteinExistence type="predicted"/>
<reference evidence="1 2" key="1">
    <citation type="journal article" date="2024" name="bioRxiv">
        <title>A reference genome for Trichogramma kaykai: A tiny desert-dwelling parasitoid wasp with competing sex-ratio distorters.</title>
        <authorList>
            <person name="Culotta J."/>
            <person name="Lindsey A.R."/>
        </authorList>
    </citation>
    <scope>NUCLEOTIDE SEQUENCE [LARGE SCALE GENOMIC DNA]</scope>
    <source>
        <strain evidence="1 2">KSX58</strain>
    </source>
</reference>
<dbReference type="EMBL" id="JBJJXI010000043">
    <property type="protein sequence ID" value="KAL3401840.1"/>
    <property type="molecule type" value="Genomic_DNA"/>
</dbReference>
<gene>
    <name evidence="1" type="ORF">TKK_005187</name>
</gene>
<keyword evidence="2" id="KW-1185">Reference proteome</keyword>
<accession>A0ABD2X9X9</accession>